<dbReference type="PROSITE" id="PS50076">
    <property type="entry name" value="DNAJ_2"/>
    <property type="match status" value="1"/>
</dbReference>
<dbReference type="SUPFAM" id="SSF46565">
    <property type="entry name" value="Chaperone J-domain"/>
    <property type="match status" value="1"/>
</dbReference>
<feature type="compositionally biased region" description="Basic residues" evidence="1">
    <location>
        <begin position="229"/>
        <end position="240"/>
    </location>
</feature>
<evidence type="ECO:0000313" key="4">
    <source>
        <dbReference type="Proteomes" id="UP000799753"/>
    </source>
</evidence>
<feature type="compositionally biased region" description="Basic and acidic residues" evidence="1">
    <location>
        <begin position="241"/>
        <end position="279"/>
    </location>
</feature>
<dbReference type="Proteomes" id="UP000799753">
    <property type="component" value="Unassembled WGS sequence"/>
</dbReference>
<dbReference type="PRINTS" id="PR00625">
    <property type="entry name" value="JDOMAIN"/>
</dbReference>
<feature type="compositionally biased region" description="Basic and acidic residues" evidence="1">
    <location>
        <begin position="211"/>
        <end position="228"/>
    </location>
</feature>
<dbReference type="InterPro" id="IPR036869">
    <property type="entry name" value="J_dom_sf"/>
</dbReference>
<gene>
    <name evidence="3" type="ORF">P280DRAFT_548496</name>
</gene>
<keyword evidence="4" id="KW-1185">Reference proteome</keyword>
<protein>
    <submittedName>
        <fullName evidence="3">DnaJ-domain-containing protein</fullName>
    </submittedName>
</protein>
<dbReference type="EMBL" id="MU006782">
    <property type="protein sequence ID" value="KAF2641881.1"/>
    <property type="molecule type" value="Genomic_DNA"/>
</dbReference>
<dbReference type="OrthoDB" id="442087at2759"/>
<dbReference type="PANTHER" id="PTHR24074">
    <property type="entry name" value="CO-CHAPERONE PROTEIN DJLA"/>
    <property type="match status" value="1"/>
</dbReference>
<sequence length="312" mass="37863">MAEAPVPPEEHDYYADLGVSKSAVAEEINAAYKKLALQHHPDKTGDKSKRNLEAFYRIQTAYECLRSPYMRKLYDHEHDRIRQKWTYYHRNMRTYELQLDGRRRSEEEEAGRHAVTQREDKTKAWEKLLEENRVWTEQRNNAIFKGNEQHQASEKKYLFETESGEIFCYCLGCIGRKERKLQEGDPPDMPILRIPDEDYNAFWEWKKEEDAQRKQREEQEQKASEIRARRVRKKDARKHKQETAERERCEKKLQQSAAEYERRERRLEKKRREEKDKRDVKAYVETKKDEYMPMTRLARILDVRRRPGRFGM</sequence>
<evidence type="ECO:0000313" key="3">
    <source>
        <dbReference type="EMBL" id="KAF2641881.1"/>
    </source>
</evidence>
<dbReference type="Gene3D" id="1.10.287.110">
    <property type="entry name" value="DnaJ domain"/>
    <property type="match status" value="1"/>
</dbReference>
<accession>A0A6A6S422</accession>
<reference evidence="3" key="1">
    <citation type="journal article" date="2020" name="Stud. Mycol.">
        <title>101 Dothideomycetes genomes: a test case for predicting lifestyles and emergence of pathogens.</title>
        <authorList>
            <person name="Haridas S."/>
            <person name="Albert R."/>
            <person name="Binder M."/>
            <person name="Bloem J."/>
            <person name="Labutti K."/>
            <person name="Salamov A."/>
            <person name="Andreopoulos B."/>
            <person name="Baker S."/>
            <person name="Barry K."/>
            <person name="Bills G."/>
            <person name="Bluhm B."/>
            <person name="Cannon C."/>
            <person name="Castanera R."/>
            <person name="Culley D."/>
            <person name="Daum C."/>
            <person name="Ezra D."/>
            <person name="Gonzalez J."/>
            <person name="Henrissat B."/>
            <person name="Kuo A."/>
            <person name="Liang C."/>
            <person name="Lipzen A."/>
            <person name="Lutzoni F."/>
            <person name="Magnuson J."/>
            <person name="Mondo S."/>
            <person name="Nolan M."/>
            <person name="Ohm R."/>
            <person name="Pangilinan J."/>
            <person name="Park H.-J."/>
            <person name="Ramirez L."/>
            <person name="Alfaro M."/>
            <person name="Sun H."/>
            <person name="Tritt A."/>
            <person name="Yoshinaga Y."/>
            <person name="Zwiers L.-H."/>
            <person name="Turgeon B."/>
            <person name="Goodwin S."/>
            <person name="Spatafora J."/>
            <person name="Crous P."/>
            <person name="Grigoriev I."/>
        </authorList>
    </citation>
    <scope>NUCLEOTIDE SEQUENCE</scope>
    <source>
        <strain evidence="3">CBS 473.64</strain>
    </source>
</reference>
<evidence type="ECO:0000259" key="2">
    <source>
        <dbReference type="PROSITE" id="PS50076"/>
    </source>
</evidence>
<organism evidence="3 4">
    <name type="scientific">Massarina eburnea CBS 473.64</name>
    <dbReference type="NCBI Taxonomy" id="1395130"/>
    <lineage>
        <taxon>Eukaryota</taxon>
        <taxon>Fungi</taxon>
        <taxon>Dikarya</taxon>
        <taxon>Ascomycota</taxon>
        <taxon>Pezizomycotina</taxon>
        <taxon>Dothideomycetes</taxon>
        <taxon>Pleosporomycetidae</taxon>
        <taxon>Pleosporales</taxon>
        <taxon>Massarineae</taxon>
        <taxon>Massarinaceae</taxon>
        <taxon>Massarina</taxon>
    </lineage>
</organism>
<dbReference type="CDD" id="cd06257">
    <property type="entry name" value="DnaJ"/>
    <property type="match status" value="1"/>
</dbReference>
<name>A0A6A6S422_9PLEO</name>
<dbReference type="InterPro" id="IPR001623">
    <property type="entry name" value="DnaJ_domain"/>
</dbReference>
<dbReference type="Pfam" id="PF00226">
    <property type="entry name" value="DnaJ"/>
    <property type="match status" value="1"/>
</dbReference>
<dbReference type="AlphaFoldDB" id="A0A6A6S422"/>
<proteinExistence type="predicted"/>
<feature type="domain" description="J" evidence="2">
    <location>
        <begin position="12"/>
        <end position="78"/>
    </location>
</feature>
<evidence type="ECO:0000256" key="1">
    <source>
        <dbReference type="SAM" id="MobiDB-lite"/>
    </source>
</evidence>
<dbReference type="SMART" id="SM00271">
    <property type="entry name" value="DnaJ"/>
    <property type="match status" value="1"/>
</dbReference>
<feature type="region of interest" description="Disordered" evidence="1">
    <location>
        <begin position="211"/>
        <end position="279"/>
    </location>
</feature>
<dbReference type="InterPro" id="IPR050817">
    <property type="entry name" value="DjlA_DnaK_co-chaperone"/>
</dbReference>